<evidence type="ECO:0000313" key="2">
    <source>
        <dbReference type="Proteomes" id="UP000029499"/>
    </source>
</evidence>
<protein>
    <submittedName>
        <fullName evidence="1">AP endonuclease</fullName>
    </submittedName>
</protein>
<keyword evidence="2" id="KW-1185">Reference proteome</keyword>
<organism evidence="1 2">
    <name type="scientific">Pseudomonas rhizosphaerae</name>
    <dbReference type="NCBI Taxonomy" id="216142"/>
    <lineage>
        <taxon>Bacteria</taxon>
        <taxon>Pseudomonadati</taxon>
        <taxon>Pseudomonadota</taxon>
        <taxon>Gammaproteobacteria</taxon>
        <taxon>Pseudomonadales</taxon>
        <taxon>Pseudomonadaceae</taxon>
        <taxon>Pseudomonas</taxon>
    </lineage>
</organism>
<gene>
    <name evidence="1" type="ORF">LT40_10075</name>
</gene>
<sequence>MHLYPVSISLSSFGADYVRAQGQGQLAPLVAQIGASHIELREELFDSFDASALRSAIAAQGLTCVYSSPLELWQPGQTAPNPQLQQALARAVACDAVWLKVSLGFYSSASDLNVLHEQLRGQPVRLLVENDQTAQGGRIDPLVKFFSAVAEQGLPVGMTFDIGNWQWQQQSVSSAALQLGRFVEYIHCKAVQRTAAGKLVATPPELTDLHQWARLFRHMAPGLVRAIEYPLQGADLLAVSQVQVATLAALGRATQEVAHG</sequence>
<dbReference type="eggNOG" id="COG1082">
    <property type="taxonomic scope" value="Bacteria"/>
</dbReference>
<dbReference type="GO" id="GO:0004519">
    <property type="term" value="F:endonuclease activity"/>
    <property type="evidence" value="ECO:0007669"/>
    <property type="project" value="UniProtKB-KW"/>
</dbReference>
<dbReference type="Proteomes" id="UP000029499">
    <property type="component" value="Chromosome"/>
</dbReference>
<keyword evidence="1" id="KW-0255">Endonuclease</keyword>
<proteinExistence type="predicted"/>
<dbReference type="Gene3D" id="3.20.20.150">
    <property type="entry name" value="Divalent-metal-dependent TIM barrel enzymes"/>
    <property type="match status" value="1"/>
</dbReference>
<accession>A0A089YMR7</accession>
<dbReference type="KEGG" id="prh:LT40_10075"/>
<dbReference type="OrthoDB" id="2237247at2"/>
<evidence type="ECO:0000313" key="1">
    <source>
        <dbReference type="EMBL" id="AIS17718.1"/>
    </source>
</evidence>
<keyword evidence="1" id="KW-0540">Nuclease</keyword>
<dbReference type="InterPro" id="IPR036237">
    <property type="entry name" value="Xyl_isomerase-like_sf"/>
</dbReference>
<dbReference type="AlphaFoldDB" id="A0A089YMR7"/>
<reference evidence="1 2" key="1">
    <citation type="journal article" date="2015" name="J. Biotechnol.">
        <title>Complete genome sequence of Pseudomonas rhizosphaerae IH5T (=DSM 16299T), a phosphate-solubilizing rhizobacterium for bacterial biofertilizer.</title>
        <authorList>
            <person name="Kwak Y."/>
            <person name="Jung B.K."/>
            <person name="Shin J.H."/>
        </authorList>
    </citation>
    <scope>NUCLEOTIDE SEQUENCE [LARGE SCALE GENOMIC DNA]</scope>
    <source>
        <strain evidence="1">DSM 16299</strain>
    </source>
</reference>
<dbReference type="HOGENOM" id="CLU_068005_0_0_6"/>
<dbReference type="STRING" id="216142.LT40_10075"/>
<dbReference type="RefSeq" id="WP_043189447.1">
    <property type="nucleotide sequence ID" value="NZ_CP009533.1"/>
</dbReference>
<keyword evidence="1" id="KW-0378">Hydrolase</keyword>
<dbReference type="EMBL" id="CP009533">
    <property type="protein sequence ID" value="AIS17718.1"/>
    <property type="molecule type" value="Genomic_DNA"/>
</dbReference>
<dbReference type="SUPFAM" id="SSF51658">
    <property type="entry name" value="Xylose isomerase-like"/>
    <property type="match status" value="1"/>
</dbReference>
<name>A0A089YMR7_9PSED</name>